<dbReference type="AlphaFoldDB" id="A0AAP0G4H8"/>
<evidence type="ECO:0000313" key="3">
    <source>
        <dbReference type="Proteomes" id="UP001418222"/>
    </source>
</evidence>
<keyword evidence="3" id="KW-1185">Reference proteome</keyword>
<keyword evidence="1" id="KW-0812">Transmembrane</keyword>
<evidence type="ECO:0000256" key="1">
    <source>
        <dbReference type="SAM" id="Phobius"/>
    </source>
</evidence>
<evidence type="ECO:0008006" key="4">
    <source>
        <dbReference type="Google" id="ProtNLM"/>
    </source>
</evidence>
<feature type="transmembrane region" description="Helical" evidence="1">
    <location>
        <begin position="97"/>
        <end position="118"/>
    </location>
</feature>
<sequence>MDFQRARIGLLGREGGGYSNLYKEGANFPQACKISGKQENAEEVGRLWPNLGVLPRCNRVCIFLVGGRHPFRRASPCCSFADGLLPSYYNVLGSRPLTLLLLSLVFFLVASCFVWFGVSPPPFETNAAGRQVNKRPPLAFAPFAPAARRKHPQSALFRPPPLPF</sequence>
<protein>
    <recommendedName>
        <fullName evidence="4">Transmembrane protein</fullName>
    </recommendedName>
</protein>
<name>A0AAP0G4H8_9ASPA</name>
<dbReference type="Proteomes" id="UP001418222">
    <property type="component" value="Unassembled WGS sequence"/>
</dbReference>
<comment type="caution">
    <text evidence="2">The sequence shown here is derived from an EMBL/GenBank/DDBJ whole genome shotgun (WGS) entry which is preliminary data.</text>
</comment>
<organism evidence="2 3">
    <name type="scientific">Platanthera zijinensis</name>
    <dbReference type="NCBI Taxonomy" id="2320716"/>
    <lineage>
        <taxon>Eukaryota</taxon>
        <taxon>Viridiplantae</taxon>
        <taxon>Streptophyta</taxon>
        <taxon>Embryophyta</taxon>
        <taxon>Tracheophyta</taxon>
        <taxon>Spermatophyta</taxon>
        <taxon>Magnoliopsida</taxon>
        <taxon>Liliopsida</taxon>
        <taxon>Asparagales</taxon>
        <taxon>Orchidaceae</taxon>
        <taxon>Orchidoideae</taxon>
        <taxon>Orchideae</taxon>
        <taxon>Orchidinae</taxon>
        <taxon>Platanthera</taxon>
    </lineage>
</organism>
<evidence type="ECO:0000313" key="2">
    <source>
        <dbReference type="EMBL" id="KAK8936656.1"/>
    </source>
</evidence>
<keyword evidence="1" id="KW-0472">Membrane</keyword>
<reference evidence="2 3" key="1">
    <citation type="journal article" date="2022" name="Nat. Plants">
        <title>Genomes of leafy and leafless Platanthera orchids illuminate the evolution of mycoheterotrophy.</title>
        <authorList>
            <person name="Li M.H."/>
            <person name="Liu K.W."/>
            <person name="Li Z."/>
            <person name="Lu H.C."/>
            <person name="Ye Q.L."/>
            <person name="Zhang D."/>
            <person name="Wang J.Y."/>
            <person name="Li Y.F."/>
            <person name="Zhong Z.M."/>
            <person name="Liu X."/>
            <person name="Yu X."/>
            <person name="Liu D.K."/>
            <person name="Tu X.D."/>
            <person name="Liu B."/>
            <person name="Hao Y."/>
            <person name="Liao X.Y."/>
            <person name="Jiang Y.T."/>
            <person name="Sun W.H."/>
            <person name="Chen J."/>
            <person name="Chen Y.Q."/>
            <person name="Ai Y."/>
            <person name="Zhai J.W."/>
            <person name="Wu S.S."/>
            <person name="Zhou Z."/>
            <person name="Hsiao Y.Y."/>
            <person name="Wu W.L."/>
            <person name="Chen Y.Y."/>
            <person name="Lin Y.F."/>
            <person name="Hsu J.L."/>
            <person name="Li C.Y."/>
            <person name="Wang Z.W."/>
            <person name="Zhao X."/>
            <person name="Zhong W.Y."/>
            <person name="Ma X.K."/>
            <person name="Ma L."/>
            <person name="Huang J."/>
            <person name="Chen G.Z."/>
            <person name="Huang M.Z."/>
            <person name="Huang L."/>
            <person name="Peng D.H."/>
            <person name="Luo Y.B."/>
            <person name="Zou S.Q."/>
            <person name="Chen S.P."/>
            <person name="Lan S."/>
            <person name="Tsai W.C."/>
            <person name="Van de Peer Y."/>
            <person name="Liu Z.J."/>
        </authorList>
    </citation>
    <scope>NUCLEOTIDE SEQUENCE [LARGE SCALE GENOMIC DNA]</scope>
    <source>
        <strain evidence="2">Lor287</strain>
    </source>
</reference>
<keyword evidence="1" id="KW-1133">Transmembrane helix</keyword>
<accession>A0AAP0G4H8</accession>
<dbReference type="EMBL" id="JBBWWQ010000010">
    <property type="protein sequence ID" value="KAK8936656.1"/>
    <property type="molecule type" value="Genomic_DNA"/>
</dbReference>
<proteinExistence type="predicted"/>
<gene>
    <name evidence="2" type="ORF">KSP39_PZI012185</name>
</gene>